<gene>
    <name evidence="2" type="ORF">SORBI_3009G070950</name>
</gene>
<accession>A0A1Z5R1C0</accession>
<dbReference type="EMBL" id="CM000768">
    <property type="protein sequence ID" value="OQU77577.1"/>
    <property type="molecule type" value="Genomic_DNA"/>
</dbReference>
<proteinExistence type="predicted"/>
<evidence type="ECO:0000256" key="1">
    <source>
        <dbReference type="SAM" id="Phobius"/>
    </source>
</evidence>
<keyword evidence="3" id="KW-1185">Reference proteome</keyword>
<evidence type="ECO:0000313" key="2">
    <source>
        <dbReference type="EMBL" id="OQU77577.1"/>
    </source>
</evidence>
<dbReference type="Gramene" id="OQU77577">
    <property type="protein sequence ID" value="OQU77577"/>
    <property type="gene ID" value="SORBI_3009G070950"/>
</dbReference>
<reference evidence="2 3" key="1">
    <citation type="journal article" date="2009" name="Nature">
        <title>The Sorghum bicolor genome and the diversification of grasses.</title>
        <authorList>
            <person name="Paterson A.H."/>
            <person name="Bowers J.E."/>
            <person name="Bruggmann R."/>
            <person name="Dubchak I."/>
            <person name="Grimwood J."/>
            <person name="Gundlach H."/>
            <person name="Haberer G."/>
            <person name="Hellsten U."/>
            <person name="Mitros T."/>
            <person name="Poliakov A."/>
            <person name="Schmutz J."/>
            <person name="Spannagl M."/>
            <person name="Tang H."/>
            <person name="Wang X."/>
            <person name="Wicker T."/>
            <person name="Bharti A.K."/>
            <person name="Chapman J."/>
            <person name="Feltus F.A."/>
            <person name="Gowik U."/>
            <person name="Grigoriev I.V."/>
            <person name="Lyons E."/>
            <person name="Maher C.A."/>
            <person name="Martis M."/>
            <person name="Narechania A."/>
            <person name="Otillar R.P."/>
            <person name="Penning B.W."/>
            <person name="Salamov A.A."/>
            <person name="Wang Y."/>
            <person name="Zhang L."/>
            <person name="Carpita N.C."/>
            <person name="Freeling M."/>
            <person name="Gingle A.R."/>
            <person name="Hash C.T."/>
            <person name="Keller B."/>
            <person name="Klein P."/>
            <person name="Kresovich S."/>
            <person name="McCann M.C."/>
            <person name="Ming R."/>
            <person name="Peterson D.G."/>
            <person name="Mehboob-ur-Rahman"/>
            <person name="Ware D."/>
            <person name="Westhoff P."/>
            <person name="Mayer K.F."/>
            <person name="Messing J."/>
            <person name="Rokhsar D.S."/>
        </authorList>
    </citation>
    <scope>NUCLEOTIDE SEQUENCE [LARGE SCALE GENOMIC DNA]</scope>
    <source>
        <strain evidence="3">cv. BTx623</strain>
    </source>
</reference>
<reference evidence="3" key="2">
    <citation type="journal article" date="2018" name="Plant J.">
        <title>The Sorghum bicolor reference genome: improved assembly, gene annotations, a transcriptome atlas, and signatures of genome organization.</title>
        <authorList>
            <person name="McCormick R.F."/>
            <person name="Truong S.K."/>
            <person name="Sreedasyam A."/>
            <person name="Jenkins J."/>
            <person name="Shu S."/>
            <person name="Sims D."/>
            <person name="Kennedy M."/>
            <person name="Amirebrahimi M."/>
            <person name="Weers B.D."/>
            <person name="McKinley B."/>
            <person name="Mattison A."/>
            <person name="Morishige D.T."/>
            <person name="Grimwood J."/>
            <person name="Schmutz J."/>
            <person name="Mullet J.E."/>
        </authorList>
    </citation>
    <scope>NUCLEOTIDE SEQUENCE [LARGE SCALE GENOMIC DNA]</scope>
    <source>
        <strain evidence="3">cv. BTx623</strain>
    </source>
</reference>
<name>A0A1Z5R1C0_SORBI</name>
<feature type="transmembrane region" description="Helical" evidence="1">
    <location>
        <begin position="12"/>
        <end position="29"/>
    </location>
</feature>
<feature type="transmembrane region" description="Helical" evidence="1">
    <location>
        <begin position="41"/>
        <end position="58"/>
    </location>
</feature>
<dbReference type="InParanoid" id="A0A1Z5R1C0"/>
<keyword evidence="1" id="KW-0472">Membrane</keyword>
<dbReference type="Proteomes" id="UP000000768">
    <property type="component" value="Chromosome 9"/>
</dbReference>
<protein>
    <submittedName>
        <fullName evidence="2">Uncharacterized protein</fullName>
    </submittedName>
</protein>
<organism evidence="2 3">
    <name type="scientific">Sorghum bicolor</name>
    <name type="common">Sorghum</name>
    <name type="synonym">Sorghum vulgare</name>
    <dbReference type="NCBI Taxonomy" id="4558"/>
    <lineage>
        <taxon>Eukaryota</taxon>
        <taxon>Viridiplantae</taxon>
        <taxon>Streptophyta</taxon>
        <taxon>Embryophyta</taxon>
        <taxon>Tracheophyta</taxon>
        <taxon>Spermatophyta</taxon>
        <taxon>Magnoliopsida</taxon>
        <taxon>Liliopsida</taxon>
        <taxon>Poales</taxon>
        <taxon>Poaceae</taxon>
        <taxon>PACMAD clade</taxon>
        <taxon>Panicoideae</taxon>
        <taxon>Andropogonodae</taxon>
        <taxon>Andropogoneae</taxon>
        <taxon>Sorghinae</taxon>
        <taxon>Sorghum</taxon>
    </lineage>
</organism>
<evidence type="ECO:0000313" key="3">
    <source>
        <dbReference type="Proteomes" id="UP000000768"/>
    </source>
</evidence>
<feature type="transmembrane region" description="Helical" evidence="1">
    <location>
        <begin position="78"/>
        <end position="100"/>
    </location>
</feature>
<keyword evidence="1" id="KW-1133">Transmembrane helix</keyword>
<dbReference type="AlphaFoldDB" id="A0A1Z5R1C0"/>
<keyword evidence="1" id="KW-0812">Transmembrane</keyword>
<sequence>MFHNHSSCPQILMFSAAYIYLDFLMKLNLAAESQRWSSKGFCAVYFLFLSFLSQQHMYSYQSKHVCTHTPYNHVYSFILTKMYILILPLYMYMYMLIFLLSNLMLLC</sequence>